<dbReference type="GO" id="GO:0102758">
    <property type="term" value="F:very-long-chain enoyl-CoA reductase activity"/>
    <property type="evidence" value="ECO:0007669"/>
    <property type="project" value="UniProtKB-EC"/>
</dbReference>
<evidence type="ECO:0000256" key="13">
    <source>
        <dbReference type="ARBA" id="ARBA00023136"/>
    </source>
</evidence>
<comment type="subcellular location">
    <subcellularLocation>
        <location evidence="1">Endoplasmic reticulum membrane</location>
        <topology evidence="1">Multi-pass membrane protein</topology>
    </subcellularLocation>
</comment>
<organism>
    <name type="scientific">Serpula lacrymans var. lacrymans (strain S7.9)</name>
    <name type="common">Dry rot fungus</name>
    <dbReference type="NCBI Taxonomy" id="578457"/>
    <lineage>
        <taxon>Eukaryota</taxon>
        <taxon>Fungi</taxon>
        <taxon>Dikarya</taxon>
        <taxon>Basidiomycota</taxon>
        <taxon>Agaricomycotina</taxon>
        <taxon>Agaricomycetes</taxon>
        <taxon>Agaricomycetidae</taxon>
        <taxon>Boletales</taxon>
        <taxon>Coniophorineae</taxon>
        <taxon>Serpulaceae</taxon>
        <taxon>Serpula</taxon>
    </lineage>
</organism>
<dbReference type="AlphaFoldDB" id="F8NVN2"/>
<dbReference type="Pfam" id="PF21696">
    <property type="entry name" value="TECR_N"/>
    <property type="match status" value="1"/>
</dbReference>
<comment type="function">
    <text evidence="16">Catalyzes the last of the four reactions of the long-chain fatty acids elongation cycle. This endoplasmic reticulum-bound enzymatic process, allows the addition of 2 carbons to the chain of long- and very long-chain fatty acids/VLCFAs per cycle. This enzyme reduces the trans-2,3-enoyl-CoA fatty acid intermediate to an acyl-CoA that can be further elongated by entering a new cycle of elongation. Thereby, it participates in the production of VLCFAs of different chain lengths that are involved in multiple biological processes as precursors of membrane lipids and lipid mediators.</text>
</comment>
<keyword evidence="5" id="KW-0444">Lipid biosynthesis</keyword>
<evidence type="ECO:0000256" key="12">
    <source>
        <dbReference type="ARBA" id="ARBA00023098"/>
    </source>
</evidence>
<feature type="transmembrane region" description="Helical" evidence="17">
    <location>
        <begin position="209"/>
        <end position="229"/>
    </location>
</feature>
<accession>F8NVN2</accession>
<evidence type="ECO:0000256" key="7">
    <source>
        <dbReference type="ARBA" id="ARBA00022824"/>
    </source>
</evidence>
<keyword evidence="6 17" id="KW-0812">Transmembrane</keyword>
<dbReference type="GO" id="GO:0005789">
    <property type="term" value="C:endoplasmic reticulum membrane"/>
    <property type="evidence" value="ECO:0007669"/>
    <property type="project" value="UniProtKB-SubCell"/>
</dbReference>
<dbReference type="KEGG" id="sla:SERLADRAFT_449601"/>
<evidence type="ECO:0000313" key="20">
    <source>
        <dbReference type="EMBL" id="EGO24870.1"/>
    </source>
</evidence>
<keyword evidence="7" id="KW-0256">Endoplasmic reticulum</keyword>
<dbReference type="GO" id="GO:0042761">
    <property type="term" value="P:very long-chain fatty acid biosynthetic process"/>
    <property type="evidence" value="ECO:0007669"/>
    <property type="project" value="TreeGrafter"/>
</dbReference>
<dbReference type="GeneID" id="18816568"/>
<dbReference type="FunFam" id="1.20.120.1630:FF:000010">
    <property type="entry name" value="Steroid alpha reductase family protein"/>
    <property type="match status" value="1"/>
</dbReference>
<dbReference type="PROSITE" id="PS50244">
    <property type="entry name" value="S5A_REDUCTASE"/>
    <property type="match status" value="1"/>
</dbReference>
<keyword evidence="11" id="KW-0560">Oxidoreductase</keyword>
<dbReference type="EMBL" id="GL945434">
    <property type="protein sequence ID" value="EGO24870.1"/>
    <property type="molecule type" value="Genomic_DNA"/>
</dbReference>
<proteinExistence type="inferred from homology"/>
<evidence type="ECO:0000256" key="8">
    <source>
        <dbReference type="ARBA" id="ARBA00022832"/>
    </source>
</evidence>
<feature type="transmembrane region" description="Helical" evidence="17">
    <location>
        <begin position="168"/>
        <end position="189"/>
    </location>
</feature>
<feature type="domain" description="3-oxo-5-alpha-steroid 4-dehydrogenase C-terminal" evidence="18">
    <location>
        <begin position="157"/>
        <end position="313"/>
    </location>
</feature>
<evidence type="ECO:0000256" key="10">
    <source>
        <dbReference type="ARBA" id="ARBA00022989"/>
    </source>
</evidence>
<dbReference type="EC" id="1.3.1.93" evidence="4"/>
<evidence type="ECO:0000256" key="17">
    <source>
        <dbReference type="SAM" id="Phobius"/>
    </source>
</evidence>
<dbReference type="Gene3D" id="1.20.120.1630">
    <property type="match status" value="1"/>
</dbReference>
<keyword evidence="10 17" id="KW-1133">Transmembrane helix</keyword>
<dbReference type="RefSeq" id="XP_007318889.1">
    <property type="nucleotide sequence ID" value="XM_007318827.1"/>
</dbReference>
<dbReference type="Proteomes" id="UP000008064">
    <property type="component" value="Unassembled WGS sequence"/>
</dbReference>
<evidence type="ECO:0000256" key="11">
    <source>
        <dbReference type="ARBA" id="ARBA00023002"/>
    </source>
</evidence>
<sequence length="314" mass="35784">MVSIKISAAGKPVSLARGLPYAVDLPGKQAEDATIGDVKVALAAKYPKFYPSRQKITLKDDKKLLPDETTLANAGLVDGGEVSVKDLGPQVSWRTVFVVEYVGPLIIHPLVYHLPNIFYGGQIQHSLLQKYIYSFVLLHFIKRELETLFVHRFSHGTMPFRNIFKNSAHYHLLSGILLAYAIYSPTYAATSPYIQGTYREEPKFLQMGAAIWLFAELSNLTTHITLRNLRPVGTRERKIPYGYGFSFVSCPNYLFEFIGWLVVAVMTGSYAVWIFLAVSTYYMYMWALKKHRTYKREFGDKYPRGRKAMFPLLL</sequence>
<comment type="catalytic activity">
    <reaction evidence="15">
        <text>a very-long-chain 2,3-saturated fatty acyl-CoA + NADP(+) = a very-long-chain (2E)-enoyl-CoA + NADPH + H(+)</text>
        <dbReference type="Rhea" id="RHEA:14473"/>
        <dbReference type="ChEBI" id="CHEBI:15378"/>
        <dbReference type="ChEBI" id="CHEBI:57783"/>
        <dbReference type="ChEBI" id="CHEBI:58349"/>
        <dbReference type="ChEBI" id="CHEBI:83724"/>
        <dbReference type="ChEBI" id="CHEBI:83728"/>
        <dbReference type="EC" id="1.3.1.93"/>
    </reaction>
</comment>
<evidence type="ECO:0000256" key="4">
    <source>
        <dbReference type="ARBA" id="ARBA00012530"/>
    </source>
</evidence>
<evidence type="ECO:0000256" key="2">
    <source>
        <dbReference type="ARBA" id="ARBA00005194"/>
    </source>
</evidence>
<evidence type="ECO:0000256" key="5">
    <source>
        <dbReference type="ARBA" id="ARBA00022516"/>
    </source>
</evidence>
<evidence type="ECO:0000256" key="9">
    <source>
        <dbReference type="ARBA" id="ARBA00022857"/>
    </source>
</evidence>
<keyword evidence="12" id="KW-0443">Lipid metabolism</keyword>
<reference evidence="20" key="1">
    <citation type="submission" date="2011-04" db="EMBL/GenBank/DDBJ databases">
        <title>Evolution of plant cell wall degrading machinery underlies the functional diversity of forest fungi.</title>
        <authorList>
            <consortium name="US DOE Joint Genome Institute (JGI-PGF)"/>
            <person name="Eastwood D.C."/>
            <person name="Floudas D."/>
            <person name="Binder M."/>
            <person name="Majcherczyk A."/>
            <person name="Schneider P."/>
            <person name="Aerts A."/>
            <person name="Asiegbu F.O."/>
            <person name="Baker S.E."/>
            <person name="Barry K."/>
            <person name="Bendiksby M."/>
            <person name="Blumentritt M."/>
            <person name="Coutinho P.M."/>
            <person name="Cullen D."/>
            <person name="Cullen D."/>
            <person name="Gathman A."/>
            <person name="Goodell B."/>
            <person name="Henrissat B."/>
            <person name="Ihrmark K."/>
            <person name="Kauserud H."/>
            <person name="Kohler A."/>
            <person name="LaButti K."/>
            <person name="Lapidus A."/>
            <person name="Lavin J.L."/>
            <person name="Lee Y.-H."/>
            <person name="Lindquist E."/>
            <person name="Lilly W."/>
            <person name="Lucas S."/>
            <person name="Morin E."/>
            <person name="Murat C."/>
            <person name="Oguiza J.A."/>
            <person name="Park J."/>
            <person name="Pisabarro A.G."/>
            <person name="Riley R."/>
            <person name="Rosling A."/>
            <person name="Salamov A."/>
            <person name="Schmidt O."/>
            <person name="Schmutz J."/>
            <person name="Skrede I."/>
            <person name="Stenlid J."/>
            <person name="Wiebenga A."/>
            <person name="Xie X."/>
            <person name="Kues U."/>
            <person name="Hibbett D.S."/>
            <person name="Hoffmeister D."/>
            <person name="Hogberg N."/>
            <person name="Martin F."/>
            <person name="Grigoriev I.V."/>
            <person name="Watkinson S.C."/>
        </authorList>
    </citation>
    <scope>NUCLEOTIDE SEQUENCE</scope>
    <source>
        <strain evidence="20">S7.9</strain>
    </source>
</reference>
<keyword evidence="13 17" id="KW-0472">Membrane</keyword>
<feature type="transmembrane region" description="Helical" evidence="17">
    <location>
        <begin position="270"/>
        <end position="288"/>
    </location>
</feature>
<dbReference type="PANTHER" id="PTHR10556:SF28">
    <property type="entry name" value="VERY-LONG-CHAIN ENOYL-COA REDUCTASE"/>
    <property type="match status" value="1"/>
</dbReference>
<evidence type="ECO:0000259" key="18">
    <source>
        <dbReference type="Pfam" id="PF02544"/>
    </source>
</evidence>
<keyword evidence="14" id="KW-0275">Fatty acid biosynthesis</keyword>
<dbReference type="Pfam" id="PF02544">
    <property type="entry name" value="Steroid_dh"/>
    <property type="match status" value="1"/>
</dbReference>
<dbReference type="PANTHER" id="PTHR10556">
    <property type="entry name" value="3-OXO-5-ALPHA-STEROID 4-DEHYDROGENASE"/>
    <property type="match status" value="1"/>
</dbReference>
<dbReference type="InterPro" id="IPR039357">
    <property type="entry name" value="SRD5A/TECR"/>
</dbReference>
<keyword evidence="8" id="KW-0276">Fatty acid metabolism</keyword>
<protein>
    <recommendedName>
        <fullName evidence="4">very-long-chain enoyl-CoA reductase</fullName>
        <ecNumber evidence="4">1.3.1.93</ecNumber>
    </recommendedName>
</protein>
<comment type="similarity">
    <text evidence="3">Belongs to the steroid 5-alpha reductase family.</text>
</comment>
<evidence type="ECO:0000256" key="6">
    <source>
        <dbReference type="ARBA" id="ARBA00022692"/>
    </source>
</evidence>
<name>F8NVN2_SERL9</name>
<dbReference type="Gene3D" id="3.10.20.90">
    <property type="entry name" value="Phosphatidylinositol 3-kinase Catalytic Subunit, Chain A, domain 1"/>
    <property type="match status" value="1"/>
</dbReference>
<evidence type="ECO:0000256" key="3">
    <source>
        <dbReference type="ARBA" id="ARBA00007742"/>
    </source>
</evidence>
<dbReference type="HOGENOM" id="CLU_059260_0_0_1"/>
<comment type="pathway">
    <text evidence="2">Lipid metabolism; fatty acid biosynthesis.</text>
</comment>
<feature type="domain" description="TECR-like N-terminal" evidence="19">
    <location>
        <begin position="28"/>
        <end position="73"/>
    </location>
</feature>
<evidence type="ECO:0000256" key="1">
    <source>
        <dbReference type="ARBA" id="ARBA00004477"/>
    </source>
</evidence>
<gene>
    <name evidence="20" type="ORF">SERLADRAFT_449601</name>
</gene>
<dbReference type="InterPro" id="IPR049127">
    <property type="entry name" value="TECR-like_N"/>
</dbReference>
<evidence type="ECO:0000256" key="15">
    <source>
        <dbReference type="ARBA" id="ARBA00051495"/>
    </source>
</evidence>
<keyword evidence="9" id="KW-0521">NADP</keyword>
<evidence type="ECO:0000256" key="14">
    <source>
        <dbReference type="ARBA" id="ARBA00023160"/>
    </source>
</evidence>
<dbReference type="OrthoDB" id="540503at2759"/>
<evidence type="ECO:0000259" key="19">
    <source>
        <dbReference type="Pfam" id="PF21696"/>
    </source>
</evidence>
<evidence type="ECO:0000256" key="16">
    <source>
        <dbReference type="ARBA" id="ARBA00058640"/>
    </source>
</evidence>
<feature type="transmembrane region" description="Helical" evidence="17">
    <location>
        <begin position="241"/>
        <end position="264"/>
    </location>
</feature>
<dbReference type="InterPro" id="IPR001104">
    <property type="entry name" value="3-oxo-5_a-steroid_4-DH_C"/>
</dbReference>